<accession>G0V6M2</accession>
<dbReference type="FunCoup" id="G0V6M2">
    <property type="interactions" value="47"/>
</dbReference>
<dbReference type="Proteomes" id="UP000001640">
    <property type="component" value="Chromosome 1"/>
</dbReference>
<protein>
    <recommendedName>
        <fullName evidence="2">histone acetyltransferase</fullName>
        <ecNumber evidence="2">2.3.1.48</ecNumber>
    </recommendedName>
</protein>
<proteinExistence type="predicted"/>
<dbReference type="HOGENOM" id="CLU_050421_0_0_1"/>
<evidence type="ECO:0000256" key="3">
    <source>
        <dbReference type="ARBA" id="ARBA00022679"/>
    </source>
</evidence>
<dbReference type="InterPro" id="IPR013178">
    <property type="entry name" value="Histone_AcTrfase_Rtt109/CBP"/>
</dbReference>
<evidence type="ECO:0000313" key="10">
    <source>
        <dbReference type="EMBL" id="CCC67118.1"/>
    </source>
</evidence>
<keyword evidence="6" id="KW-0805">Transcription regulation</keyword>
<dbReference type="InterPro" id="IPR016849">
    <property type="entry name" value="Rtt109"/>
</dbReference>
<keyword evidence="7" id="KW-0804">Transcription</keyword>
<dbReference type="InterPro" id="IPR051236">
    <property type="entry name" value="HAT_RTT109-like"/>
</dbReference>
<dbReference type="EC" id="2.3.1.48" evidence="2"/>
<sequence length="440" mass="50651">MSLNGTHTLDELLASVLPRGHDFELLHLQDEPAQTHDIVTPMPTTQERADTLTVKIQHFFTLFHNKKAVFALEIYVYLTLSSLHNTKLIFVSKADTSGYCDIKLRMGDITKVFLQYLISVDPLHYLRKVKPLRRVNDHDESLIRKGTSVERSLRILAVRVDLSPHPCQNTDKFYITRNDVGGDTNWVTKICLFTRPADDYLFIGSSKNAKKHKLNGDQLLKWWMKIIDGLVCTDFDPNNVSARLRVPGEDTGRVSRTYLNGDLTQSNNWQVGDIFGGTGNDLAVFHVPLFPDDPKSRFIRHLVQENRIMKTNLKTYWMELQERQEFKLSVIVSVIGVEGHTKKIPDYLPNDREIFICSSRRQFRYIRSYVAGEEYDNEEGTLESYVNVRDYLELRYSKKLLKLSGTREPEIRKPVVASTTKRSAIPVTLLQPRKKAKPAK</sequence>
<reference evidence="11" key="1">
    <citation type="journal article" date="2011" name="Proc. Natl. Acad. Sci. U.S.A.">
        <title>Evolutionary erosion of yeast sex chromosomes by mating-type switching accidents.</title>
        <authorList>
            <person name="Gordon J.L."/>
            <person name="Armisen D."/>
            <person name="Proux-Wera E."/>
            <person name="Oheigeartaigh S.S."/>
            <person name="Byrne K.P."/>
            <person name="Wolfe K.H."/>
        </authorList>
    </citation>
    <scope>NUCLEOTIDE SEQUENCE [LARGE SCALE GENOMIC DNA]</scope>
    <source>
        <strain evidence="11">ATCC 76901 / BCRC 22586 / CBS 4309 / NBRC 1992 / NRRL Y-12630</strain>
    </source>
</reference>
<organism evidence="10 11">
    <name type="scientific">Naumovozyma castellii</name>
    <name type="common">Yeast</name>
    <name type="synonym">Saccharomyces castellii</name>
    <dbReference type="NCBI Taxonomy" id="27288"/>
    <lineage>
        <taxon>Eukaryota</taxon>
        <taxon>Fungi</taxon>
        <taxon>Dikarya</taxon>
        <taxon>Ascomycota</taxon>
        <taxon>Saccharomycotina</taxon>
        <taxon>Saccharomycetes</taxon>
        <taxon>Saccharomycetales</taxon>
        <taxon>Saccharomycetaceae</taxon>
        <taxon>Naumovozyma</taxon>
    </lineage>
</organism>
<dbReference type="AlphaFoldDB" id="G0V6M2"/>
<dbReference type="KEGG" id="ncs:NCAS_0A05600"/>
<keyword evidence="11" id="KW-1185">Reference proteome</keyword>
<keyword evidence="4" id="KW-0227">DNA damage</keyword>
<dbReference type="GeneID" id="96900599"/>
<dbReference type="PANTHER" id="PTHR31571">
    <property type="entry name" value="ALTERED INHERITANCE OF MITOCHONDRIA PROTEIN 6"/>
    <property type="match status" value="1"/>
</dbReference>
<comment type="catalytic activity">
    <reaction evidence="9">
        <text>L-lysyl-[histone] + acetyl-CoA = N(6)-acetyl-L-lysyl-[histone] + CoA + H(+)</text>
        <dbReference type="Rhea" id="RHEA:21992"/>
        <dbReference type="Rhea" id="RHEA-COMP:9845"/>
        <dbReference type="Rhea" id="RHEA-COMP:11338"/>
        <dbReference type="ChEBI" id="CHEBI:15378"/>
        <dbReference type="ChEBI" id="CHEBI:29969"/>
        <dbReference type="ChEBI" id="CHEBI:57287"/>
        <dbReference type="ChEBI" id="CHEBI:57288"/>
        <dbReference type="ChEBI" id="CHEBI:61930"/>
        <dbReference type="EC" id="2.3.1.48"/>
    </reaction>
    <physiologicalReaction direction="left-to-right" evidence="9">
        <dbReference type="Rhea" id="RHEA:21993"/>
    </physiologicalReaction>
</comment>
<comment type="subcellular location">
    <subcellularLocation>
        <location evidence="1">Nucleus</location>
    </subcellularLocation>
</comment>
<evidence type="ECO:0000256" key="5">
    <source>
        <dbReference type="ARBA" id="ARBA00022990"/>
    </source>
</evidence>
<dbReference type="PANTHER" id="PTHR31571:SF2">
    <property type="entry name" value="HISTONE ACETYLTRANSFERASE RTT109"/>
    <property type="match status" value="1"/>
</dbReference>
<keyword evidence="8" id="KW-0539">Nucleus</keyword>
<dbReference type="GO" id="GO:0032931">
    <property type="term" value="F:histone H3K56 acetyltransferase activity"/>
    <property type="evidence" value="ECO:0007669"/>
    <property type="project" value="TreeGrafter"/>
</dbReference>
<evidence type="ECO:0000256" key="7">
    <source>
        <dbReference type="ARBA" id="ARBA00023163"/>
    </source>
</evidence>
<dbReference type="PROSITE" id="PS51728">
    <property type="entry name" value="RTT109_HAT"/>
    <property type="match status" value="1"/>
</dbReference>
<evidence type="ECO:0000256" key="1">
    <source>
        <dbReference type="ARBA" id="ARBA00004123"/>
    </source>
</evidence>
<dbReference type="GO" id="GO:0006974">
    <property type="term" value="P:DNA damage response"/>
    <property type="evidence" value="ECO:0007669"/>
    <property type="project" value="UniProtKB-KW"/>
</dbReference>
<keyword evidence="5" id="KW-0007">Acetylation</keyword>
<evidence type="ECO:0000256" key="9">
    <source>
        <dbReference type="ARBA" id="ARBA00048940"/>
    </source>
</evidence>
<dbReference type="GO" id="GO:0005634">
    <property type="term" value="C:nucleus"/>
    <property type="evidence" value="ECO:0007669"/>
    <property type="project" value="UniProtKB-SubCell"/>
</dbReference>
<dbReference type="OrthoDB" id="3361892at2759"/>
<dbReference type="GO" id="GO:0006355">
    <property type="term" value="P:regulation of DNA-templated transcription"/>
    <property type="evidence" value="ECO:0007669"/>
    <property type="project" value="InterPro"/>
</dbReference>
<keyword evidence="3" id="KW-0808">Transferase</keyword>
<dbReference type="eggNOG" id="KOG4534">
    <property type="taxonomic scope" value="Eukaryota"/>
</dbReference>
<dbReference type="RefSeq" id="XP_003673501.1">
    <property type="nucleotide sequence ID" value="XM_003673453.1"/>
</dbReference>
<dbReference type="EMBL" id="HE576752">
    <property type="protein sequence ID" value="CCC67118.1"/>
    <property type="molecule type" value="Genomic_DNA"/>
</dbReference>
<evidence type="ECO:0000313" key="11">
    <source>
        <dbReference type="Proteomes" id="UP000001640"/>
    </source>
</evidence>
<dbReference type="InParanoid" id="G0V6M2"/>
<gene>
    <name evidence="10" type="primary">NCAS0A05600</name>
    <name evidence="10" type="ordered locus">NCAS_0A05600</name>
</gene>
<dbReference type="Pfam" id="PF08214">
    <property type="entry name" value="HAT_KAT11"/>
    <property type="match status" value="1"/>
</dbReference>
<evidence type="ECO:0000256" key="6">
    <source>
        <dbReference type="ARBA" id="ARBA00023015"/>
    </source>
</evidence>
<reference key="2">
    <citation type="submission" date="2011-08" db="EMBL/GenBank/DDBJ databases">
        <title>Genome sequence of Naumovozyma castellii.</title>
        <authorList>
            <person name="Gordon J.L."/>
            <person name="Armisen D."/>
            <person name="Proux-Wera E."/>
            <person name="OhEigeartaigh S.S."/>
            <person name="Byrne K.P."/>
            <person name="Wolfe K.H."/>
        </authorList>
    </citation>
    <scope>NUCLEOTIDE SEQUENCE</scope>
    <source>
        <strain>Type strain:CBS 4309</strain>
    </source>
</reference>
<evidence type="ECO:0000256" key="8">
    <source>
        <dbReference type="ARBA" id="ARBA00023242"/>
    </source>
</evidence>
<name>G0V6M2_NAUCA</name>
<evidence type="ECO:0000256" key="4">
    <source>
        <dbReference type="ARBA" id="ARBA00022763"/>
    </source>
</evidence>
<dbReference type="OMA" id="FLEHLIV"/>
<evidence type="ECO:0000256" key="2">
    <source>
        <dbReference type="ARBA" id="ARBA00013184"/>
    </source>
</evidence>
<dbReference type="SMART" id="SM01250">
    <property type="entry name" value="KAT11"/>
    <property type="match status" value="1"/>
</dbReference>
<dbReference type="STRING" id="1064592.G0V6M2"/>